<dbReference type="EMBL" id="ML977563">
    <property type="protein sequence ID" value="KAF2005436.1"/>
    <property type="molecule type" value="Genomic_DNA"/>
</dbReference>
<reference evidence="1" key="1">
    <citation type="journal article" date="2020" name="Stud. Mycol.">
        <title>101 Dothideomycetes genomes: a test case for predicting lifestyles and emergence of pathogens.</title>
        <authorList>
            <person name="Haridas S."/>
            <person name="Albert R."/>
            <person name="Binder M."/>
            <person name="Bloem J."/>
            <person name="Labutti K."/>
            <person name="Salamov A."/>
            <person name="Andreopoulos B."/>
            <person name="Baker S."/>
            <person name="Barry K."/>
            <person name="Bills G."/>
            <person name="Bluhm B."/>
            <person name="Cannon C."/>
            <person name="Castanera R."/>
            <person name="Culley D."/>
            <person name="Daum C."/>
            <person name="Ezra D."/>
            <person name="Gonzalez J."/>
            <person name="Henrissat B."/>
            <person name="Kuo A."/>
            <person name="Liang C."/>
            <person name="Lipzen A."/>
            <person name="Lutzoni F."/>
            <person name="Magnuson J."/>
            <person name="Mondo S."/>
            <person name="Nolan M."/>
            <person name="Ohm R."/>
            <person name="Pangilinan J."/>
            <person name="Park H.-J."/>
            <person name="Ramirez L."/>
            <person name="Alfaro M."/>
            <person name="Sun H."/>
            <person name="Tritt A."/>
            <person name="Yoshinaga Y."/>
            <person name="Zwiers L.-H."/>
            <person name="Turgeon B."/>
            <person name="Goodwin S."/>
            <person name="Spatafora J."/>
            <person name="Crous P."/>
            <person name="Grigoriev I."/>
        </authorList>
    </citation>
    <scope>NUCLEOTIDE SEQUENCE</scope>
    <source>
        <strain evidence="1">CBS 123094</strain>
    </source>
</reference>
<evidence type="ECO:0000313" key="2">
    <source>
        <dbReference type="Proteomes" id="UP000799779"/>
    </source>
</evidence>
<gene>
    <name evidence="1" type="ORF">P154DRAFT_518546</name>
</gene>
<sequence length="55" mass="6099">MPLNHDSDDAFPIFWPRSRPKATPSPFPPPNCDAASHLFVDCSDQASCPPKMQET</sequence>
<name>A0A6A5X2G6_9PLEO</name>
<dbReference type="AlphaFoldDB" id="A0A6A5X2G6"/>
<organism evidence="1 2">
    <name type="scientific">Amniculicola lignicola CBS 123094</name>
    <dbReference type="NCBI Taxonomy" id="1392246"/>
    <lineage>
        <taxon>Eukaryota</taxon>
        <taxon>Fungi</taxon>
        <taxon>Dikarya</taxon>
        <taxon>Ascomycota</taxon>
        <taxon>Pezizomycotina</taxon>
        <taxon>Dothideomycetes</taxon>
        <taxon>Pleosporomycetidae</taxon>
        <taxon>Pleosporales</taxon>
        <taxon>Amniculicolaceae</taxon>
        <taxon>Amniculicola</taxon>
    </lineage>
</organism>
<dbReference type="Proteomes" id="UP000799779">
    <property type="component" value="Unassembled WGS sequence"/>
</dbReference>
<keyword evidence="2" id="KW-1185">Reference proteome</keyword>
<protein>
    <submittedName>
        <fullName evidence="1">Uncharacterized protein</fullName>
    </submittedName>
</protein>
<evidence type="ECO:0000313" key="1">
    <source>
        <dbReference type="EMBL" id="KAF2005436.1"/>
    </source>
</evidence>
<accession>A0A6A5X2G6</accession>
<proteinExistence type="predicted"/>